<organism evidence="2 3">
    <name type="scientific">Limosilactobacillus mucosae</name>
    <name type="common">Lactobacillus mucosae</name>
    <dbReference type="NCBI Taxonomy" id="97478"/>
    <lineage>
        <taxon>Bacteria</taxon>
        <taxon>Bacillati</taxon>
        <taxon>Bacillota</taxon>
        <taxon>Bacilli</taxon>
        <taxon>Lactobacillales</taxon>
        <taxon>Lactobacillaceae</taxon>
        <taxon>Limosilactobacillus</taxon>
    </lineage>
</organism>
<proteinExistence type="predicted"/>
<sequence>MNPFNPTFGDVPKILIDNDPKTTDIYKLVQQSPFARSFFITGVRGSGKTVLLSHLTKMFQQDAACYCIDLLNNDEILTSLAQQLYDQTHSPAAKFFDELGSISIGGFSVERHFNKSSLALTIDKMMAEIQAKHHYVVITIDEVSNSESIRDFAQLFSALKRKQYPIYVIMTGLPELVLDIQNDDKLTFLLHSDKIVMTPLQKAEMISTYAQVFNCSTQLASKLAQATAGYSYAFQLLGYLLFEHCQGKTPTIHDYQAVFPQYQLYLFDNAYQKIFASLSEMDRRYLIAIQGNQKLQTVCEIMEKDKIYVSQYRRRAIERGLVLPSGRGFVKYTLPCFDQYVSEVQNPDSAYYLGY</sequence>
<dbReference type="Proteomes" id="UP000030001">
    <property type="component" value="Unassembled WGS sequence"/>
</dbReference>
<comment type="caution">
    <text evidence="2">The sequence shown here is derived from an EMBL/GenBank/DDBJ whole genome shotgun (WGS) entry which is preliminary data.</text>
</comment>
<dbReference type="Gene3D" id="3.40.50.300">
    <property type="entry name" value="P-loop containing nucleotide triphosphate hydrolases"/>
    <property type="match status" value="1"/>
</dbReference>
<evidence type="ECO:0000313" key="2">
    <source>
        <dbReference type="EMBL" id="KGL67537.1"/>
    </source>
</evidence>
<dbReference type="SUPFAM" id="SSF52540">
    <property type="entry name" value="P-loop containing nucleoside triphosphate hydrolases"/>
    <property type="match status" value="1"/>
</dbReference>
<dbReference type="EMBL" id="JROC01000018">
    <property type="protein sequence ID" value="KGL67537.1"/>
    <property type="molecule type" value="Genomic_DNA"/>
</dbReference>
<name>A0A099YDU0_LIMMU</name>
<gene>
    <name evidence="2" type="ORF">LX03_00470</name>
</gene>
<protein>
    <recommendedName>
        <fullName evidence="1">ORC1/DEAH AAA+ ATPase domain-containing protein</fullName>
    </recommendedName>
</protein>
<dbReference type="Pfam" id="PF13401">
    <property type="entry name" value="AAA_22"/>
    <property type="match status" value="1"/>
</dbReference>
<evidence type="ECO:0000313" key="3">
    <source>
        <dbReference type="Proteomes" id="UP000030001"/>
    </source>
</evidence>
<accession>A0A099YDU0</accession>
<dbReference type="AlphaFoldDB" id="A0A099YDU0"/>
<dbReference type="GO" id="GO:0016887">
    <property type="term" value="F:ATP hydrolysis activity"/>
    <property type="evidence" value="ECO:0007669"/>
    <property type="project" value="InterPro"/>
</dbReference>
<dbReference type="InterPro" id="IPR027417">
    <property type="entry name" value="P-loop_NTPase"/>
</dbReference>
<feature type="domain" description="ORC1/DEAH AAA+ ATPase" evidence="1">
    <location>
        <begin position="36"/>
        <end position="176"/>
    </location>
</feature>
<evidence type="ECO:0000259" key="1">
    <source>
        <dbReference type="Pfam" id="PF13401"/>
    </source>
</evidence>
<reference evidence="2 3" key="1">
    <citation type="submission" date="2014-09" db="EMBL/GenBank/DDBJ databases">
        <title>Lactobacillus mucosae CRL573 Genome Sequencing.</title>
        <authorList>
            <person name="Bleckwedel J."/>
            <person name="Teran L.C."/>
            <person name="Bonacina J."/>
            <person name="Saavedra L."/>
            <person name="Mozzi F.B."/>
            <person name="Raya R.R."/>
        </authorList>
    </citation>
    <scope>NUCLEOTIDE SEQUENCE [LARGE SCALE GENOMIC DNA]</scope>
    <source>
        <strain evidence="2 3">CRL573</strain>
    </source>
</reference>
<dbReference type="InterPro" id="IPR049945">
    <property type="entry name" value="AAA_22"/>
</dbReference>